<dbReference type="SMART" id="SM00354">
    <property type="entry name" value="HTH_LACI"/>
    <property type="match status" value="1"/>
</dbReference>
<dbReference type="PANTHER" id="PTHR30146">
    <property type="entry name" value="LACI-RELATED TRANSCRIPTIONAL REPRESSOR"/>
    <property type="match status" value="1"/>
</dbReference>
<keyword evidence="2 5" id="KW-0238">DNA-binding</keyword>
<dbReference type="InterPro" id="IPR046335">
    <property type="entry name" value="LacI/GalR-like_sensor"/>
</dbReference>
<dbReference type="GO" id="GO:0003700">
    <property type="term" value="F:DNA-binding transcription factor activity"/>
    <property type="evidence" value="ECO:0007669"/>
    <property type="project" value="TreeGrafter"/>
</dbReference>
<dbReference type="Pfam" id="PF13377">
    <property type="entry name" value="Peripla_BP_3"/>
    <property type="match status" value="1"/>
</dbReference>
<reference evidence="5" key="1">
    <citation type="submission" date="2020-09" db="EMBL/GenBank/DDBJ databases">
        <authorList>
            <person name="Dalcin Martins P."/>
        </authorList>
    </citation>
    <scope>NUCLEOTIDE SEQUENCE</scope>
    <source>
        <strain evidence="5">MAG47</strain>
    </source>
</reference>
<evidence type="ECO:0000256" key="1">
    <source>
        <dbReference type="ARBA" id="ARBA00023015"/>
    </source>
</evidence>
<dbReference type="PANTHER" id="PTHR30146:SF138">
    <property type="entry name" value="TRANSCRIPTIONAL REGULATORY PROTEIN"/>
    <property type="match status" value="1"/>
</dbReference>
<organism evidence="5 6">
    <name type="scientific">Brucella anthropi</name>
    <name type="common">Ochrobactrum anthropi</name>
    <dbReference type="NCBI Taxonomy" id="529"/>
    <lineage>
        <taxon>Bacteria</taxon>
        <taxon>Pseudomonadati</taxon>
        <taxon>Pseudomonadota</taxon>
        <taxon>Alphaproteobacteria</taxon>
        <taxon>Hyphomicrobiales</taxon>
        <taxon>Brucellaceae</taxon>
        <taxon>Brucella/Ochrobactrum group</taxon>
        <taxon>Brucella</taxon>
    </lineage>
</organism>
<keyword evidence="1" id="KW-0805">Transcription regulation</keyword>
<keyword evidence="3" id="KW-0804">Transcription</keyword>
<dbReference type="SUPFAM" id="SSF53822">
    <property type="entry name" value="Periplasmic binding protein-like I"/>
    <property type="match status" value="1"/>
</dbReference>
<evidence type="ECO:0000256" key="3">
    <source>
        <dbReference type="ARBA" id="ARBA00023163"/>
    </source>
</evidence>
<dbReference type="CDD" id="cd01392">
    <property type="entry name" value="HTH_LacI"/>
    <property type="match status" value="1"/>
</dbReference>
<feature type="domain" description="HTH lacI-type" evidence="4">
    <location>
        <begin position="9"/>
        <end position="64"/>
    </location>
</feature>
<gene>
    <name evidence="5" type="ORF">IH622_08760</name>
</gene>
<accession>A0A8I0T7U1</accession>
<dbReference type="SUPFAM" id="SSF47413">
    <property type="entry name" value="lambda repressor-like DNA-binding domains"/>
    <property type="match status" value="1"/>
</dbReference>
<dbReference type="Pfam" id="PF00356">
    <property type="entry name" value="LacI"/>
    <property type="match status" value="1"/>
</dbReference>
<dbReference type="InterPro" id="IPR010982">
    <property type="entry name" value="Lambda_DNA-bd_dom_sf"/>
</dbReference>
<sequence>MAKRGETTIKLKDVAKAAGVSQGTASNVFSKPEVVREEVREHVLAVAKELGYAGPSLKGRLLRAGKVNAIGVATAEPLSYFFDDPWARAIMAAISECCDARGAGIALVSAQNRQRAAWNIESALVDGFVLLCAEQGELLVSLTEQRELPFVALALDDAAPRTPAIAIDNATGARLAAEHLLGLGHKRFAILGIGGLTPGRALRPDEVKAGRHTTIRERADGYWQALGAAGIAPESVPFFDSDNDQAGISQGLEVLFDGPLQPTALLAMSDRVAFYAMDWLIERGIRVPEDVSIIGFDGVPEGAESVPPLTTVQQPMQAIAQRAVDAILDGPVPDGPELLDLSLLVRHSTAAPATN</sequence>
<protein>
    <submittedName>
        <fullName evidence="5">LacI family DNA-binding transcriptional regulator</fullName>
    </submittedName>
</protein>
<evidence type="ECO:0000313" key="5">
    <source>
        <dbReference type="EMBL" id="MBE0560893.1"/>
    </source>
</evidence>
<proteinExistence type="predicted"/>
<dbReference type="Proteomes" id="UP000642265">
    <property type="component" value="Unassembled WGS sequence"/>
</dbReference>
<evidence type="ECO:0000256" key="2">
    <source>
        <dbReference type="ARBA" id="ARBA00023125"/>
    </source>
</evidence>
<dbReference type="Gene3D" id="1.10.260.40">
    <property type="entry name" value="lambda repressor-like DNA-binding domains"/>
    <property type="match status" value="1"/>
</dbReference>
<dbReference type="EMBL" id="JACZKO010000026">
    <property type="protein sequence ID" value="MBE0560893.1"/>
    <property type="molecule type" value="Genomic_DNA"/>
</dbReference>
<comment type="caution">
    <text evidence="5">The sequence shown here is derived from an EMBL/GenBank/DDBJ whole genome shotgun (WGS) entry which is preliminary data.</text>
</comment>
<dbReference type="PROSITE" id="PS50932">
    <property type="entry name" value="HTH_LACI_2"/>
    <property type="match status" value="1"/>
</dbReference>
<name>A0A8I0T7U1_BRUAN</name>
<dbReference type="InterPro" id="IPR028082">
    <property type="entry name" value="Peripla_BP_I"/>
</dbReference>
<evidence type="ECO:0000313" key="6">
    <source>
        <dbReference type="Proteomes" id="UP000642265"/>
    </source>
</evidence>
<evidence type="ECO:0000259" key="4">
    <source>
        <dbReference type="PROSITE" id="PS50932"/>
    </source>
</evidence>
<dbReference type="Gene3D" id="3.40.50.2300">
    <property type="match status" value="2"/>
</dbReference>
<reference evidence="5" key="2">
    <citation type="submission" date="2020-10" db="EMBL/GenBank/DDBJ databases">
        <title>Enrichment of novel Verrucomicrobia, Bacteroidetes and Krumholzibacteria in an oxygen-limited, methane- and iron-fed bioreactor inoculated with Bothnian Sea sediments.</title>
        <authorList>
            <person name="Martins P.D."/>
            <person name="de Jong A."/>
            <person name="Lenstra W.K."/>
            <person name="van Helmond N.A.G.M."/>
            <person name="Slomp C.P."/>
            <person name="Jetten M.S.M."/>
            <person name="Welte C.U."/>
            <person name="Rasigraf O."/>
        </authorList>
    </citation>
    <scope>NUCLEOTIDE SEQUENCE</scope>
    <source>
        <strain evidence="5">MAG47</strain>
    </source>
</reference>
<dbReference type="GO" id="GO:0000976">
    <property type="term" value="F:transcription cis-regulatory region binding"/>
    <property type="evidence" value="ECO:0007669"/>
    <property type="project" value="TreeGrafter"/>
</dbReference>
<dbReference type="CDD" id="cd06279">
    <property type="entry name" value="PBP1_LacI-like"/>
    <property type="match status" value="1"/>
</dbReference>
<dbReference type="AlphaFoldDB" id="A0A8I0T7U1"/>
<dbReference type="InterPro" id="IPR000843">
    <property type="entry name" value="HTH_LacI"/>
</dbReference>